<dbReference type="OrthoDB" id="4626621at2"/>
<organism evidence="1 2">
    <name type="scientific">Actinomadura montaniterrae</name>
    <dbReference type="NCBI Taxonomy" id="1803903"/>
    <lineage>
        <taxon>Bacteria</taxon>
        <taxon>Bacillati</taxon>
        <taxon>Actinomycetota</taxon>
        <taxon>Actinomycetes</taxon>
        <taxon>Streptosporangiales</taxon>
        <taxon>Thermomonosporaceae</taxon>
        <taxon>Actinomadura</taxon>
    </lineage>
</organism>
<protein>
    <submittedName>
        <fullName evidence="1">Uncharacterized protein</fullName>
    </submittedName>
</protein>
<comment type="caution">
    <text evidence="1">The sequence shown here is derived from an EMBL/GenBank/DDBJ whole genome shotgun (WGS) entry which is preliminary data.</text>
</comment>
<proteinExistence type="predicted"/>
<reference evidence="1 2" key="1">
    <citation type="submission" date="2019-09" db="EMBL/GenBank/DDBJ databases">
        <title>Actinomadura physcomitrii sp. nov., a novel actinomycete isolated from moss [Physcomitrium sphaericum (Ludw) Fuernr].</title>
        <authorList>
            <person name="Liu C."/>
            <person name="Zhuang X."/>
        </authorList>
    </citation>
    <scope>NUCLEOTIDE SEQUENCE [LARGE SCALE GENOMIC DNA]</scope>
    <source>
        <strain evidence="1 2">CYP1-1B</strain>
    </source>
</reference>
<gene>
    <name evidence="1" type="ORF">F9B16_02835</name>
</gene>
<evidence type="ECO:0000313" key="1">
    <source>
        <dbReference type="EMBL" id="KAB2388865.1"/>
    </source>
</evidence>
<keyword evidence="2" id="KW-1185">Reference proteome</keyword>
<dbReference type="Proteomes" id="UP000483004">
    <property type="component" value="Unassembled WGS sequence"/>
</dbReference>
<evidence type="ECO:0000313" key="2">
    <source>
        <dbReference type="Proteomes" id="UP000483004"/>
    </source>
</evidence>
<sequence>METVERLELKVVSSVSVPSGTEPDRADGEITTRAAAVEHRMVTGAWEVTTRWPTMTTGGPVELVIRPSREANPESVEQGITVDTLRSIPLAKMTRDAREMLNLMAKMEREHNFSEVIDRMACQIQCVVRSVPRPGRAGRSDDFFALVAALYSWYVDLGYPNPVRKMEVIIECNWRAVANWVRLARVKGMLTEVSPGRRGGLLTTKAMCILESQGYRFNEIFGQYFLVAG</sequence>
<accession>A0A6L3W2V5</accession>
<dbReference type="AlphaFoldDB" id="A0A6L3W2V5"/>
<dbReference type="RefSeq" id="WP_151538212.1">
    <property type="nucleotide sequence ID" value="NZ_WBMR01000003.1"/>
</dbReference>
<name>A0A6L3W2V5_9ACTN</name>
<dbReference type="EMBL" id="WBMR01000003">
    <property type="protein sequence ID" value="KAB2388865.1"/>
    <property type="molecule type" value="Genomic_DNA"/>
</dbReference>